<protein>
    <submittedName>
        <fullName evidence="3">Uncharacterized protein</fullName>
    </submittedName>
</protein>
<dbReference type="Gene3D" id="3.30.420.10">
    <property type="entry name" value="Ribonuclease H-like superfamily/Ribonuclease H"/>
    <property type="match status" value="2"/>
</dbReference>
<sequence length="387" mass="43221">MLHTDGASNEEGCGACLILESPEGDELTYALKLDFPSSNNEAEYEAFLAGLRLAHKVGAKRIKAYVDSLLIANQVSGEYEAKDESMAKYLDRAKTLLQAFDAYEVIHIPRSKNKKADALSKLASVVFEHLAKDVRVEVLRRPSVQMTDVCVVDVAIDNWMVPIINFLLYNKLPEEKAEARKMQVKALQYQMVDGPKMVVAKVVNAGYFWPGMHKSAVAELQSCMDCQKHAPVSLRSKNDMIPVTAAWPFQKWGIDIVGPLPVSSGRVKFILVAVDYFTKWVEAKPLAKITGQQVKTFVWEHIVCRFGLPLYIVSDNGKQFAENPFKKCLTYGTEAVIPVEIDTHNYIFSRSPAKFSLSDFLPSPSSLSLPFPKSASIYRSIDLHVLI</sequence>
<evidence type="ECO:0000259" key="1">
    <source>
        <dbReference type="PROSITE" id="PS50879"/>
    </source>
</evidence>
<dbReference type="CDD" id="cd09279">
    <property type="entry name" value="RNase_HI_like"/>
    <property type="match status" value="1"/>
</dbReference>
<dbReference type="AlphaFoldDB" id="A0AAD8JTG4"/>
<dbReference type="SUPFAM" id="SSF53098">
    <property type="entry name" value="Ribonuclease H-like"/>
    <property type="match status" value="2"/>
</dbReference>
<dbReference type="InterPro" id="IPR036397">
    <property type="entry name" value="RNaseH_sf"/>
</dbReference>
<feature type="domain" description="RNase H type-1" evidence="1">
    <location>
        <begin position="1"/>
        <end position="125"/>
    </location>
</feature>
<evidence type="ECO:0000259" key="2">
    <source>
        <dbReference type="PROSITE" id="PS50994"/>
    </source>
</evidence>
<dbReference type="GO" id="GO:0004523">
    <property type="term" value="F:RNA-DNA hybrid ribonuclease activity"/>
    <property type="evidence" value="ECO:0007669"/>
    <property type="project" value="InterPro"/>
</dbReference>
<proteinExistence type="predicted"/>
<dbReference type="InterPro" id="IPR002156">
    <property type="entry name" value="RNaseH_domain"/>
</dbReference>
<dbReference type="PANTHER" id="PTHR48475">
    <property type="entry name" value="RIBONUCLEASE H"/>
    <property type="match status" value="1"/>
</dbReference>
<dbReference type="PROSITE" id="PS50994">
    <property type="entry name" value="INTEGRASE"/>
    <property type="match status" value="1"/>
</dbReference>
<comment type="caution">
    <text evidence="3">The sequence shown here is derived from an EMBL/GenBank/DDBJ whole genome shotgun (WGS) entry which is preliminary data.</text>
</comment>
<evidence type="ECO:0000313" key="3">
    <source>
        <dbReference type="EMBL" id="KAK1409583.1"/>
    </source>
</evidence>
<dbReference type="PANTHER" id="PTHR48475:SF2">
    <property type="entry name" value="RIBONUCLEASE H"/>
    <property type="match status" value="1"/>
</dbReference>
<dbReference type="EMBL" id="JAUHHV010000010">
    <property type="protein sequence ID" value="KAK1409583.1"/>
    <property type="molecule type" value="Genomic_DNA"/>
</dbReference>
<dbReference type="InterPro" id="IPR012337">
    <property type="entry name" value="RNaseH-like_sf"/>
</dbReference>
<dbReference type="InterPro" id="IPR001584">
    <property type="entry name" value="Integrase_cat-core"/>
</dbReference>
<gene>
    <name evidence="3" type="ORF">QVD17_36110</name>
</gene>
<feature type="domain" description="Integrase catalytic" evidence="2">
    <location>
        <begin position="244"/>
        <end position="327"/>
    </location>
</feature>
<evidence type="ECO:0000313" key="4">
    <source>
        <dbReference type="Proteomes" id="UP001229421"/>
    </source>
</evidence>
<dbReference type="GO" id="GO:0015074">
    <property type="term" value="P:DNA integration"/>
    <property type="evidence" value="ECO:0007669"/>
    <property type="project" value="InterPro"/>
</dbReference>
<dbReference type="Pfam" id="PF00665">
    <property type="entry name" value="rve"/>
    <property type="match status" value="1"/>
</dbReference>
<dbReference type="PROSITE" id="PS50879">
    <property type="entry name" value="RNASE_H_1"/>
    <property type="match status" value="1"/>
</dbReference>
<accession>A0AAD8JTG4</accession>
<dbReference type="Proteomes" id="UP001229421">
    <property type="component" value="Unassembled WGS sequence"/>
</dbReference>
<dbReference type="GO" id="GO:0003676">
    <property type="term" value="F:nucleic acid binding"/>
    <property type="evidence" value="ECO:0007669"/>
    <property type="project" value="InterPro"/>
</dbReference>
<name>A0AAD8JTG4_TARER</name>
<keyword evidence="4" id="KW-1185">Reference proteome</keyword>
<organism evidence="3 4">
    <name type="scientific">Tagetes erecta</name>
    <name type="common">African marigold</name>
    <dbReference type="NCBI Taxonomy" id="13708"/>
    <lineage>
        <taxon>Eukaryota</taxon>
        <taxon>Viridiplantae</taxon>
        <taxon>Streptophyta</taxon>
        <taxon>Embryophyta</taxon>
        <taxon>Tracheophyta</taxon>
        <taxon>Spermatophyta</taxon>
        <taxon>Magnoliopsida</taxon>
        <taxon>eudicotyledons</taxon>
        <taxon>Gunneridae</taxon>
        <taxon>Pentapetalae</taxon>
        <taxon>asterids</taxon>
        <taxon>campanulids</taxon>
        <taxon>Asterales</taxon>
        <taxon>Asteraceae</taxon>
        <taxon>Asteroideae</taxon>
        <taxon>Heliantheae alliance</taxon>
        <taxon>Tageteae</taxon>
        <taxon>Tagetes</taxon>
    </lineage>
</organism>
<reference evidence="3" key="1">
    <citation type="journal article" date="2023" name="bioRxiv">
        <title>Improved chromosome-level genome assembly for marigold (Tagetes erecta).</title>
        <authorList>
            <person name="Jiang F."/>
            <person name="Yuan L."/>
            <person name="Wang S."/>
            <person name="Wang H."/>
            <person name="Xu D."/>
            <person name="Wang A."/>
            <person name="Fan W."/>
        </authorList>
    </citation>
    <scope>NUCLEOTIDE SEQUENCE</scope>
    <source>
        <strain evidence="3">WSJ</strain>
        <tissue evidence="3">Leaf</tissue>
    </source>
</reference>
<dbReference type="Pfam" id="PF13456">
    <property type="entry name" value="RVT_3"/>
    <property type="match status" value="1"/>
</dbReference>